<dbReference type="InterPro" id="IPR045339">
    <property type="entry name" value="DUF6534"/>
</dbReference>
<feature type="domain" description="DUF6534" evidence="2">
    <location>
        <begin position="195"/>
        <end position="283"/>
    </location>
</feature>
<feature type="transmembrane region" description="Helical" evidence="1">
    <location>
        <begin position="185"/>
        <end position="210"/>
    </location>
</feature>
<keyword evidence="1" id="KW-0812">Transmembrane</keyword>
<feature type="transmembrane region" description="Helical" evidence="1">
    <location>
        <begin position="112"/>
        <end position="134"/>
    </location>
</feature>
<protein>
    <recommendedName>
        <fullName evidence="2">DUF6534 domain-containing protein</fullName>
    </recommendedName>
</protein>
<evidence type="ECO:0000313" key="3">
    <source>
        <dbReference type="EMBL" id="TFK98365.1"/>
    </source>
</evidence>
<proteinExistence type="predicted"/>
<feature type="transmembrane region" description="Helical" evidence="1">
    <location>
        <begin position="230"/>
        <end position="253"/>
    </location>
</feature>
<organism evidence="3 4">
    <name type="scientific">Pterulicium gracile</name>
    <dbReference type="NCBI Taxonomy" id="1884261"/>
    <lineage>
        <taxon>Eukaryota</taxon>
        <taxon>Fungi</taxon>
        <taxon>Dikarya</taxon>
        <taxon>Basidiomycota</taxon>
        <taxon>Agaricomycotina</taxon>
        <taxon>Agaricomycetes</taxon>
        <taxon>Agaricomycetidae</taxon>
        <taxon>Agaricales</taxon>
        <taxon>Pleurotineae</taxon>
        <taxon>Pterulaceae</taxon>
        <taxon>Pterulicium</taxon>
    </lineage>
</organism>
<dbReference type="Proteomes" id="UP000305067">
    <property type="component" value="Unassembled WGS sequence"/>
</dbReference>
<feature type="transmembrane region" description="Helical" evidence="1">
    <location>
        <begin position="82"/>
        <end position="100"/>
    </location>
</feature>
<dbReference type="EMBL" id="ML178840">
    <property type="protein sequence ID" value="TFK98365.1"/>
    <property type="molecule type" value="Genomic_DNA"/>
</dbReference>
<gene>
    <name evidence="3" type="ORF">BDV98DRAFT_606926</name>
</gene>
<evidence type="ECO:0000313" key="4">
    <source>
        <dbReference type="Proteomes" id="UP000305067"/>
    </source>
</evidence>
<feature type="transmembrane region" description="Helical" evidence="1">
    <location>
        <begin position="140"/>
        <end position="164"/>
    </location>
</feature>
<dbReference type="Pfam" id="PF20152">
    <property type="entry name" value="DUF6534"/>
    <property type="match status" value="1"/>
</dbReference>
<feature type="transmembrane region" description="Helical" evidence="1">
    <location>
        <begin position="54"/>
        <end position="76"/>
    </location>
</feature>
<keyword evidence="1" id="KW-1133">Transmembrane helix</keyword>
<evidence type="ECO:0000259" key="2">
    <source>
        <dbReference type="Pfam" id="PF20152"/>
    </source>
</evidence>
<evidence type="ECO:0000256" key="1">
    <source>
        <dbReference type="SAM" id="Phobius"/>
    </source>
</evidence>
<name>A0A5C3Q8H6_9AGAR</name>
<dbReference type="PANTHER" id="PTHR40465:SF1">
    <property type="entry name" value="DUF6534 DOMAIN-CONTAINING PROTEIN"/>
    <property type="match status" value="1"/>
</dbReference>
<sequence length="356" mass="39311">MFSAPSPTSAPSLESTLGVLEISVFCVLAMFGFTTMQAYRYFRLSAADRVVLRLSVLFVWHVTASPAIHAFIMVVLNKSNRIANLMTVIGLAYWVHIITIRPDHQLGSLNHSPLLTTITIFFGILAVRIVQAIMSYRIYLFTRSIALTCFLATLTLVSFTGGLCSGVKALRMRKDVNAFQHKNRVLLGVTLGLEAVTDICLAGVTCWYLRRERRRGVRTRTALQLNTLIRWSLQSGIFTSAVVLATALCFILLTDSFWWIGLWVAVPAVYSNSLLALLNGRNSLANINPSSFNTLPVTDSHTSSSQSLPRTRGALTTSFWSHSDSACSSVAPRTRSALEPPVPVFLARPFVYGKVF</sequence>
<keyword evidence="1" id="KW-0472">Membrane</keyword>
<feature type="transmembrane region" description="Helical" evidence="1">
    <location>
        <begin position="20"/>
        <end position="42"/>
    </location>
</feature>
<dbReference type="AlphaFoldDB" id="A0A5C3Q8H6"/>
<reference evidence="3 4" key="1">
    <citation type="journal article" date="2019" name="Nat. Ecol. Evol.">
        <title>Megaphylogeny resolves global patterns of mushroom evolution.</title>
        <authorList>
            <person name="Varga T."/>
            <person name="Krizsan K."/>
            <person name="Foldi C."/>
            <person name="Dima B."/>
            <person name="Sanchez-Garcia M."/>
            <person name="Sanchez-Ramirez S."/>
            <person name="Szollosi G.J."/>
            <person name="Szarkandi J.G."/>
            <person name="Papp V."/>
            <person name="Albert L."/>
            <person name="Andreopoulos W."/>
            <person name="Angelini C."/>
            <person name="Antonin V."/>
            <person name="Barry K.W."/>
            <person name="Bougher N.L."/>
            <person name="Buchanan P."/>
            <person name="Buyck B."/>
            <person name="Bense V."/>
            <person name="Catcheside P."/>
            <person name="Chovatia M."/>
            <person name="Cooper J."/>
            <person name="Damon W."/>
            <person name="Desjardin D."/>
            <person name="Finy P."/>
            <person name="Geml J."/>
            <person name="Haridas S."/>
            <person name="Hughes K."/>
            <person name="Justo A."/>
            <person name="Karasinski D."/>
            <person name="Kautmanova I."/>
            <person name="Kiss B."/>
            <person name="Kocsube S."/>
            <person name="Kotiranta H."/>
            <person name="LaButti K.M."/>
            <person name="Lechner B.E."/>
            <person name="Liimatainen K."/>
            <person name="Lipzen A."/>
            <person name="Lukacs Z."/>
            <person name="Mihaltcheva S."/>
            <person name="Morgado L.N."/>
            <person name="Niskanen T."/>
            <person name="Noordeloos M.E."/>
            <person name="Ohm R.A."/>
            <person name="Ortiz-Santana B."/>
            <person name="Ovrebo C."/>
            <person name="Racz N."/>
            <person name="Riley R."/>
            <person name="Savchenko A."/>
            <person name="Shiryaev A."/>
            <person name="Soop K."/>
            <person name="Spirin V."/>
            <person name="Szebenyi C."/>
            <person name="Tomsovsky M."/>
            <person name="Tulloss R.E."/>
            <person name="Uehling J."/>
            <person name="Grigoriev I.V."/>
            <person name="Vagvolgyi C."/>
            <person name="Papp T."/>
            <person name="Martin F.M."/>
            <person name="Miettinen O."/>
            <person name="Hibbett D.S."/>
            <person name="Nagy L.G."/>
        </authorList>
    </citation>
    <scope>NUCLEOTIDE SEQUENCE [LARGE SCALE GENOMIC DNA]</scope>
    <source>
        <strain evidence="3 4">CBS 309.79</strain>
    </source>
</reference>
<dbReference type="PANTHER" id="PTHR40465">
    <property type="entry name" value="CHROMOSOME 1, WHOLE GENOME SHOTGUN SEQUENCE"/>
    <property type="match status" value="1"/>
</dbReference>
<keyword evidence="4" id="KW-1185">Reference proteome</keyword>
<feature type="transmembrane region" description="Helical" evidence="1">
    <location>
        <begin position="260"/>
        <end position="278"/>
    </location>
</feature>
<accession>A0A5C3Q8H6</accession>